<feature type="transmembrane region" description="Helical" evidence="8">
    <location>
        <begin position="313"/>
        <end position="336"/>
    </location>
</feature>
<dbReference type="NCBIfam" id="TIGR00805">
    <property type="entry name" value="oat"/>
    <property type="match status" value="1"/>
</dbReference>
<feature type="region of interest" description="Disordered" evidence="9">
    <location>
        <begin position="594"/>
        <end position="666"/>
    </location>
</feature>
<evidence type="ECO:0000256" key="1">
    <source>
        <dbReference type="ARBA" id="ARBA00004651"/>
    </source>
</evidence>
<dbReference type="EMBL" id="CALNXI010001964">
    <property type="protein sequence ID" value="CAH3180521.1"/>
    <property type="molecule type" value="Genomic_DNA"/>
</dbReference>
<dbReference type="PANTHER" id="PTHR11388">
    <property type="entry name" value="ORGANIC ANION TRANSPORTER"/>
    <property type="match status" value="1"/>
</dbReference>
<feature type="transmembrane region" description="Helical" evidence="8">
    <location>
        <begin position="198"/>
        <end position="225"/>
    </location>
</feature>
<feature type="transmembrane region" description="Helical" evidence="8">
    <location>
        <begin position="159"/>
        <end position="186"/>
    </location>
</feature>
<dbReference type="PROSITE" id="PS51465">
    <property type="entry name" value="KAZAL_2"/>
    <property type="match status" value="1"/>
</dbReference>
<gene>
    <name evidence="11" type="ORF">PEVE_00012977</name>
</gene>
<dbReference type="InterPro" id="IPR036259">
    <property type="entry name" value="MFS_trans_sf"/>
</dbReference>
<organism evidence="11 12">
    <name type="scientific">Porites evermanni</name>
    <dbReference type="NCBI Taxonomy" id="104178"/>
    <lineage>
        <taxon>Eukaryota</taxon>
        <taxon>Metazoa</taxon>
        <taxon>Cnidaria</taxon>
        <taxon>Anthozoa</taxon>
        <taxon>Hexacorallia</taxon>
        <taxon>Scleractinia</taxon>
        <taxon>Fungiina</taxon>
        <taxon>Poritidae</taxon>
        <taxon>Porites</taxon>
    </lineage>
</organism>
<feature type="transmembrane region" description="Helical" evidence="8">
    <location>
        <begin position="384"/>
        <end position="404"/>
    </location>
</feature>
<name>A0ABN8RMD1_9CNID</name>
<evidence type="ECO:0000259" key="10">
    <source>
        <dbReference type="PROSITE" id="PS51465"/>
    </source>
</evidence>
<comment type="similarity">
    <text evidence="2 8">Belongs to the organo anion transporter (TC 2.A.60) family.</text>
</comment>
<evidence type="ECO:0000256" key="7">
    <source>
        <dbReference type="ARBA" id="ARBA00023157"/>
    </source>
</evidence>
<evidence type="ECO:0000256" key="2">
    <source>
        <dbReference type="ARBA" id="ARBA00009657"/>
    </source>
</evidence>
<evidence type="ECO:0000256" key="3">
    <source>
        <dbReference type="ARBA" id="ARBA00022475"/>
    </source>
</evidence>
<keyword evidence="4 8" id="KW-0812">Transmembrane</keyword>
<feature type="transmembrane region" description="Helical" evidence="8">
    <location>
        <begin position="99"/>
        <end position="121"/>
    </location>
</feature>
<keyword evidence="6 8" id="KW-0472">Membrane</keyword>
<feature type="transmembrane region" description="Helical" evidence="8">
    <location>
        <begin position="72"/>
        <end position="92"/>
    </location>
</feature>
<protein>
    <recommendedName>
        <fullName evidence="8">Solute carrier organic anion transporter family member</fullName>
    </recommendedName>
</protein>
<reference evidence="11 12" key="1">
    <citation type="submission" date="2022-05" db="EMBL/GenBank/DDBJ databases">
        <authorList>
            <consortium name="Genoscope - CEA"/>
            <person name="William W."/>
        </authorList>
    </citation>
    <scope>NUCLEOTIDE SEQUENCE [LARGE SCALE GENOMIC DNA]</scope>
</reference>
<feature type="transmembrane region" description="Helical" evidence="8">
    <location>
        <begin position="504"/>
        <end position="528"/>
    </location>
</feature>
<keyword evidence="12" id="KW-1185">Reference proteome</keyword>
<evidence type="ECO:0000256" key="8">
    <source>
        <dbReference type="RuleBase" id="RU362056"/>
    </source>
</evidence>
<comment type="subcellular location">
    <subcellularLocation>
        <location evidence="1 8">Cell membrane</location>
        <topology evidence="1 8">Multi-pass membrane protein</topology>
    </subcellularLocation>
</comment>
<evidence type="ECO:0000313" key="12">
    <source>
        <dbReference type="Proteomes" id="UP001159427"/>
    </source>
</evidence>
<proteinExistence type="inferred from homology"/>
<dbReference type="Proteomes" id="UP001159427">
    <property type="component" value="Unassembled WGS sequence"/>
</dbReference>
<feature type="compositionally biased region" description="Polar residues" evidence="9">
    <location>
        <begin position="594"/>
        <end position="611"/>
    </location>
</feature>
<evidence type="ECO:0000256" key="4">
    <source>
        <dbReference type="ARBA" id="ARBA00022692"/>
    </source>
</evidence>
<feature type="transmembrane region" description="Helical" evidence="8">
    <location>
        <begin position="245"/>
        <end position="266"/>
    </location>
</feature>
<keyword evidence="8" id="KW-0406">Ion transport</keyword>
<keyword evidence="7" id="KW-1015">Disulfide bond</keyword>
<keyword evidence="3" id="KW-1003">Cell membrane</keyword>
<evidence type="ECO:0000256" key="6">
    <source>
        <dbReference type="ARBA" id="ARBA00023136"/>
    </source>
</evidence>
<evidence type="ECO:0000256" key="5">
    <source>
        <dbReference type="ARBA" id="ARBA00022989"/>
    </source>
</evidence>
<dbReference type="PANTHER" id="PTHR11388:SF100">
    <property type="entry name" value="SOLUTE CARRIER ORGANIC ANION TRANSPORTER FAMILY MEMBER 4A1"/>
    <property type="match status" value="1"/>
</dbReference>
<evidence type="ECO:0000256" key="9">
    <source>
        <dbReference type="SAM" id="MobiDB-lite"/>
    </source>
</evidence>
<accession>A0ABN8RMD1</accession>
<evidence type="ECO:0000313" key="11">
    <source>
        <dbReference type="EMBL" id="CAH3180521.1"/>
    </source>
</evidence>
<keyword evidence="5 8" id="KW-1133">Transmembrane helix</keyword>
<dbReference type="Gene3D" id="1.20.1250.20">
    <property type="entry name" value="MFS general substrate transporter like domains"/>
    <property type="match status" value="1"/>
</dbReference>
<feature type="transmembrane region" description="Helical" evidence="8">
    <location>
        <begin position="32"/>
        <end position="52"/>
    </location>
</feature>
<feature type="transmembrane region" description="Helical" evidence="8">
    <location>
        <begin position="348"/>
        <end position="372"/>
    </location>
</feature>
<dbReference type="SUPFAM" id="SSF103473">
    <property type="entry name" value="MFS general substrate transporter"/>
    <property type="match status" value="1"/>
</dbReference>
<feature type="domain" description="Kazal-like" evidence="10">
    <location>
        <begin position="425"/>
        <end position="477"/>
    </location>
</feature>
<dbReference type="Pfam" id="PF03137">
    <property type="entry name" value="OATP"/>
    <property type="match status" value="1"/>
</dbReference>
<comment type="caution">
    <text evidence="11">The sequence shown here is derived from an EMBL/GenBank/DDBJ whole genome shotgun (WGS) entry which is preliminary data.</text>
</comment>
<sequence length="666" mass="73801">MNIPSVPEDKRSWYGFLNARPKWLQFLNTPKWFLFFLTQYYFTQSCVITGLYPGIASTIEKRFAFSSFKIGMILSSYEIATMIVTPFISFFGGSRKKPVFCGFGLFIMGVGFFIFTAPHFISSPYQPGKYNETIHGQVFCGDNLTTSDKAGSRREGNSLYYALFILGMVIGGIGNSPLYGLGVPYLDHNVKSNLSPMYMGIFVGFGGILGAAVGFALSSIFLSLFVETGVQTSLTPQDTSWVGNWWLGFTIFGGFAVFWSLWLFGFPRKLPVTQTRRESTSPTDADFVTTDAAESYTRFSDFPKATRLVFSRLPFVFITIGGCTESLIATSIAAFGPKILESQYYVPAGRAALLFGLVTVSVALFGNMLGAYINKRLNLSLSGAAKMCFIAAIISLTLTSFLYIKCDAIDIAGVNKPYPNSSVTFQKNAICNEACHCNEGRFEPVCGDSLTYISPCHAGCRQSNLYNETSSSYTNCSCVKSENDPIGKVGKGLCEANCEIQLSLFLLVLCSITFLTFINDVPALIVTLRYAKMRKSRLCRGMEIQVSNSTWNVYLHFSLICISRKFNNDKWNYLSLNPQIDNAIFPGQTIGLHNTRSAGQSRQQNQVTILDQTKRPTIRPGQHTRPPSDQTNRPDHQIRPIEQTYKPADPLPTSVSLPSAKHVQPN</sequence>
<dbReference type="InterPro" id="IPR002350">
    <property type="entry name" value="Kazal_dom"/>
</dbReference>
<comment type="caution">
    <text evidence="8">Lacks conserved residue(s) required for the propagation of feature annotation.</text>
</comment>
<dbReference type="InterPro" id="IPR004156">
    <property type="entry name" value="OATP"/>
</dbReference>
<keyword evidence="8" id="KW-0813">Transport</keyword>